<name>A0A4T0H0K2_WALIC</name>
<evidence type="ECO:0000313" key="10">
    <source>
        <dbReference type="EMBL" id="TIB38355.1"/>
    </source>
</evidence>
<comment type="subcellular location">
    <subcellularLocation>
        <location evidence="1">Endomembrane system</location>
        <topology evidence="1">Multi-pass membrane protein</topology>
    </subcellularLocation>
    <subcellularLocation>
        <location evidence="2">Golgi apparatus membrane</location>
    </subcellularLocation>
</comment>
<organism evidence="9 11">
    <name type="scientific">Wallemia ichthyophaga</name>
    <dbReference type="NCBI Taxonomy" id="245174"/>
    <lineage>
        <taxon>Eukaryota</taxon>
        <taxon>Fungi</taxon>
        <taxon>Dikarya</taxon>
        <taxon>Basidiomycota</taxon>
        <taxon>Wallemiomycotina</taxon>
        <taxon>Wallemiomycetes</taxon>
        <taxon>Wallemiales</taxon>
        <taxon>Wallemiaceae</taxon>
        <taxon>Wallemia</taxon>
    </lineage>
</organism>
<reference evidence="11 12" key="1">
    <citation type="submission" date="2019-03" db="EMBL/GenBank/DDBJ databases">
        <title>Sequencing 23 genomes of Wallemia ichthyophaga.</title>
        <authorList>
            <person name="Gostincar C."/>
        </authorList>
    </citation>
    <scope>NUCLEOTIDE SEQUENCE [LARGE SCALE GENOMIC DNA]</scope>
    <source>
        <strain evidence="10 12">EXF-6200</strain>
        <strain evidence="9 11">EXF-8621</strain>
    </source>
</reference>
<feature type="region of interest" description="Disordered" evidence="7">
    <location>
        <begin position="100"/>
        <end position="134"/>
    </location>
</feature>
<evidence type="ECO:0000256" key="6">
    <source>
        <dbReference type="ARBA" id="ARBA00023136"/>
    </source>
</evidence>
<evidence type="ECO:0000313" key="11">
    <source>
        <dbReference type="Proteomes" id="UP000306954"/>
    </source>
</evidence>
<evidence type="ECO:0000256" key="8">
    <source>
        <dbReference type="SAM" id="Phobius"/>
    </source>
</evidence>
<dbReference type="OMA" id="DDFPSIC"/>
<feature type="transmembrane region" description="Helical" evidence="8">
    <location>
        <begin position="254"/>
        <end position="274"/>
    </location>
</feature>
<evidence type="ECO:0000256" key="1">
    <source>
        <dbReference type="ARBA" id="ARBA00004127"/>
    </source>
</evidence>
<evidence type="ECO:0000256" key="5">
    <source>
        <dbReference type="ARBA" id="ARBA00023034"/>
    </source>
</evidence>
<feature type="transmembrane region" description="Helical" evidence="8">
    <location>
        <begin position="219"/>
        <end position="242"/>
    </location>
</feature>
<keyword evidence="6 8" id="KW-0472">Membrane</keyword>
<evidence type="ECO:0000256" key="2">
    <source>
        <dbReference type="ARBA" id="ARBA00004394"/>
    </source>
</evidence>
<evidence type="ECO:0000256" key="3">
    <source>
        <dbReference type="ARBA" id="ARBA00022692"/>
    </source>
</evidence>
<dbReference type="OrthoDB" id="19859at2759"/>
<dbReference type="EMBL" id="SPOI01000064">
    <property type="protein sequence ID" value="TIB38355.1"/>
    <property type="molecule type" value="Genomic_DNA"/>
</dbReference>
<evidence type="ECO:0000313" key="12">
    <source>
        <dbReference type="Proteomes" id="UP000310689"/>
    </source>
</evidence>
<dbReference type="InterPro" id="IPR045891">
    <property type="entry name" value="ZIP9"/>
</dbReference>
<keyword evidence="5" id="KW-0333">Golgi apparatus</keyword>
<evidence type="ECO:0008006" key="13">
    <source>
        <dbReference type="Google" id="ProtNLM"/>
    </source>
</evidence>
<feature type="transmembrane region" description="Helical" evidence="8">
    <location>
        <begin position="77"/>
        <end position="96"/>
    </location>
</feature>
<dbReference type="InterPro" id="IPR003689">
    <property type="entry name" value="ZIP"/>
</dbReference>
<gene>
    <name evidence="10" type="ORF">E3P86_01679</name>
    <name evidence="9" type="ORF">E3P90_03616</name>
</gene>
<feature type="compositionally biased region" description="Basic and acidic residues" evidence="7">
    <location>
        <begin position="104"/>
        <end position="124"/>
    </location>
</feature>
<feature type="transmembrane region" description="Helical" evidence="8">
    <location>
        <begin position="6"/>
        <end position="24"/>
    </location>
</feature>
<evidence type="ECO:0000256" key="7">
    <source>
        <dbReference type="SAM" id="MobiDB-lite"/>
    </source>
</evidence>
<comment type="caution">
    <text evidence="9">The sequence shown here is derived from an EMBL/GenBank/DDBJ whole genome shotgun (WGS) entry which is preliminary data.</text>
</comment>
<dbReference type="EMBL" id="SPOF01000055">
    <property type="protein sequence ID" value="TIB08650.1"/>
    <property type="molecule type" value="Genomic_DNA"/>
</dbReference>
<evidence type="ECO:0000256" key="4">
    <source>
        <dbReference type="ARBA" id="ARBA00022989"/>
    </source>
</evidence>
<protein>
    <recommendedName>
        <fullName evidence="13">Zinc transporter ZIP9</fullName>
    </recommendedName>
</protein>
<proteinExistence type="predicted"/>
<keyword evidence="4 8" id="KW-1133">Transmembrane helix</keyword>
<feature type="transmembrane region" description="Helical" evidence="8">
    <location>
        <begin position="286"/>
        <end position="305"/>
    </location>
</feature>
<dbReference type="Proteomes" id="UP000306954">
    <property type="component" value="Unassembled WGS sequence"/>
</dbReference>
<dbReference type="PANTHER" id="PTHR16133">
    <property type="entry name" value="SOLUTE CARRIER FAMILY 39 ZINC TRANSPORTER , MEMBER 9-RELATED"/>
    <property type="match status" value="1"/>
</dbReference>
<dbReference type="Pfam" id="PF02535">
    <property type="entry name" value="Zip"/>
    <property type="match status" value="1"/>
</dbReference>
<dbReference type="PANTHER" id="PTHR16133:SF0">
    <property type="entry name" value="ZINC_IRON REGULATED TRANSPORTER-RELATED PROTEIN 102B, ISOFORM E"/>
    <property type="match status" value="1"/>
</dbReference>
<dbReference type="AlphaFoldDB" id="A0A4T0H0K2"/>
<feature type="transmembrane region" description="Helical" evidence="8">
    <location>
        <begin position="36"/>
        <end position="57"/>
    </location>
</feature>
<dbReference type="Proteomes" id="UP000310689">
    <property type="component" value="Unassembled WGS sequence"/>
</dbReference>
<accession>A0A4T0H0K2</accession>
<evidence type="ECO:0000313" key="9">
    <source>
        <dbReference type="EMBL" id="TIB08650.1"/>
    </source>
</evidence>
<dbReference type="GO" id="GO:0046873">
    <property type="term" value="F:metal ion transmembrane transporter activity"/>
    <property type="evidence" value="ECO:0007669"/>
    <property type="project" value="InterPro"/>
</dbReference>
<dbReference type="GO" id="GO:0000139">
    <property type="term" value="C:Golgi membrane"/>
    <property type="evidence" value="ECO:0007669"/>
    <property type="project" value="UniProtKB-SubCell"/>
</dbReference>
<sequence length="309" mass="32970">MSSRSLHLLLICICITLGSLLAALSPQIFKVRQENIIKLATLGAGLLVGSALGIVIPEGVESIYEHSSSTETASRKIGILTTTGFVMMLLIDTLIAPHNTHSHGKQDVQHDEREHDEHAEEGHSNGHNHAHAPRRMRSYTPLRPISTINTSPSKAISKTAGLTIHSICDGVALGAATYGDNGGGLSLVVFLAIAVHKAPASLGLSSSLLNLVPQLSRTFYRLCIVIFSLSTPFSAFATYTALHLLNLGTALGSIPGYALLFSGGTFLFVATQATSEQLECSTDRKGFLSMYLIGIFAPVLVSVFFKHSH</sequence>
<dbReference type="GO" id="GO:0006829">
    <property type="term" value="P:zinc ion transport"/>
    <property type="evidence" value="ECO:0007669"/>
    <property type="project" value="InterPro"/>
</dbReference>
<keyword evidence="3 8" id="KW-0812">Transmembrane</keyword>